<evidence type="ECO:0000313" key="3">
    <source>
        <dbReference type="Proteomes" id="UP000235388"/>
    </source>
</evidence>
<gene>
    <name evidence="2" type="ORF">PCANC_16314</name>
</gene>
<feature type="compositionally biased region" description="Polar residues" evidence="1">
    <location>
        <begin position="68"/>
        <end position="95"/>
    </location>
</feature>
<dbReference type="OrthoDB" id="8922241at2759"/>
<dbReference type="STRING" id="200324.A0A2N5SK41"/>
<protein>
    <submittedName>
        <fullName evidence="2">Uncharacterized protein</fullName>
    </submittedName>
</protein>
<feature type="compositionally biased region" description="Low complexity" evidence="1">
    <location>
        <begin position="402"/>
        <end position="424"/>
    </location>
</feature>
<comment type="caution">
    <text evidence="2">The sequence shown here is derived from an EMBL/GenBank/DDBJ whole genome shotgun (WGS) entry which is preliminary data.</text>
</comment>
<sequence length="710" mass="76156">MTLSPAGHQFIPRRSSSSHQDAGLYSNDHEPNNPQVTNKTPVRSMPTSAGEILGYFNSTRPPLDFVQSHCNDNNHGLDINSSHNPPSSTAGQSNDPHLPHPLALPSSFLPAFNHTQSHHHQPLIVNAKGGAKKLSPAQKATTRQKKRPSSHIGTGSEPIPLTGSRVDQPNVTPPSTELASKNNHPKSSNPANSPLKKNGKPLAKCPFCGMTFKKLEHCQRHERTLLAAASYPASGRSADAVPLKGHIPGHRPLRPTHHCLSLVEQQPLDGGAQSDGKISVKKSSAPAQPTQASPSSNSAPKQTSRNQISSPIRSSFDMLTGPGASQSSFASPPHAHKPVTRERGCSLSVLEHSSFPGHLGRDPSMISSGPRQSISLPLQRSQEQFAQPPRQAAYPFYHHQAPPSSSQPSINNLSSPSDSSTGYSYVEPVGGPRRGSWCPGGSNWNEFAPMPPDDLGPPPSTRSYRHQPQHLSLEGASWSKTLTNTFGLVQSGIGPVPLSAPPTCTDWGAPLIGSGAPETSNSMAGSFVGPSWETLPPYESRPSILPGWSGLGRLEEEEHIKLEPESSINSAVTSQLLLSSPSQPGSFDNENNCPIGLSSAEMAREPPSEANQSVSWLFPKGGTLSHAYTGLEHDPVNPAGFTPSDPIECFGNVWQTPPQNQTVETFHPGYWNQPVCAGSQDEDRKRTALNSNGLPTRNPWEENHIVELNF</sequence>
<feature type="region of interest" description="Disordered" evidence="1">
    <location>
        <begin position="66"/>
        <end position="200"/>
    </location>
</feature>
<dbReference type="Proteomes" id="UP000235388">
    <property type="component" value="Unassembled WGS sequence"/>
</dbReference>
<feature type="region of interest" description="Disordered" evidence="1">
    <location>
        <begin position="579"/>
        <end position="598"/>
    </location>
</feature>
<feature type="compositionally biased region" description="Polar residues" evidence="1">
    <location>
        <begin position="165"/>
        <end position="192"/>
    </location>
</feature>
<dbReference type="EMBL" id="PGCJ01000944">
    <property type="protein sequence ID" value="PLW13605.1"/>
    <property type="molecule type" value="Genomic_DNA"/>
</dbReference>
<feature type="region of interest" description="Disordered" evidence="1">
    <location>
        <begin position="1"/>
        <end position="46"/>
    </location>
</feature>
<accession>A0A2N5SK41</accession>
<name>A0A2N5SK41_9BASI</name>
<feature type="compositionally biased region" description="Polar residues" evidence="1">
    <location>
        <begin position="281"/>
        <end position="313"/>
    </location>
</feature>
<feature type="compositionally biased region" description="Polar residues" evidence="1">
    <location>
        <begin position="32"/>
        <end position="46"/>
    </location>
</feature>
<feature type="region of interest" description="Disordered" evidence="1">
    <location>
        <begin position="267"/>
        <end position="342"/>
    </location>
</feature>
<reference evidence="2 3" key="1">
    <citation type="submission" date="2017-11" db="EMBL/GenBank/DDBJ databases">
        <title>De novo assembly and phasing of dikaryotic genomes from two isolates of Puccinia coronata f. sp. avenae, the causal agent of oat crown rust.</title>
        <authorList>
            <person name="Miller M.E."/>
            <person name="Zhang Y."/>
            <person name="Omidvar V."/>
            <person name="Sperschneider J."/>
            <person name="Schwessinger B."/>
            <person name="Raley C."/>
            <person name="Palmer J.M."/>
            <person name="Garnica D."/>
            <person name="Upadhyaya N."/>
            <person name="Rathjen J."/>
            <person name="Taylor J.M."/>
            <person name="Park R.F."/>
            <person name="Dodds P.N."/>
            <person name="Hirsch C.D."/>
            <person name="Kianian S.F."/>
            <person name="Figueroa M."/>
        </authorList>
    </citation>
    <scope>NUCLEOTIDE SEQUENCE [LARGE SCALE GENOMIC DNA]</scope>
    <source>
        <strain evidence="2">12NC29</strain>
    </source>
</reference>
<feature type="region of interest" description="Disordered" evidence="1">
    <location>
        <begin position="444"/>
        <end position="466"/>
    </location>
</feature>
<organism evidence="2 3">
    <name type="scientific">Puccinia coronata f. sp. avenae</name>
    <dbReference type="NCBI Taxonomy" id="200324"/>
    <lineage>
        <taxon>Eukaryota</taxon>
        <taxon>Fungi</taxon>
        <taxon>Dikarya</taxon>
        <taxon>Basidiomycota</taxon>
        <taxon>Pucciniomycotina</taxon>
        <taxon>Pucciniomycetes</taxon>
        <taxon>Pucciniales</taxon>
        <taxon>Pucciniaceae</taxon>
        <taxon>Puccinia</taxon>
    </lineage>
</organism>
<keyword evidence="3" id="KW-1185">Reference proteome</keyword>
<evidence type="ECO:0000313" key="2">
    <source>
        <dbReference type="EMBL" id="PLW13605.1"/>
    </source>
</evidence>
<dbReference type="AlphaFoldDB" id="A0A2N5SK41"/>
<feature type="region of interest" description="Disordered" evidence="1">
    <location>
        <begin position="396"/>
        <end position="427"/>
    </location>
</feature>
<feature type="compositionally biased region" description="Low complexity" evidence="1">
    <location>
        <begin position="100"/>
        <end position="112"/>
    </location>
</feature>
<proteinExistence type="predicted"/>
<feature type="compositionally biased region" description="Pro residues" evidence="1">
    <location>
        <begin position="449"/>
        <end position="460"/>
    </location>
</feature>
<evidence type="ECO:0000256" key="1">
    <source>
        <dbReference type="SAM" id="MobiDB-lite"/>
    </source>
</evidence>